<evidence type="ECO:0000256" key="5">
    <source>
        <dbReference type="ARBA" id="ARBA00023002"/>
    </source>
</evidence>
<keyword evidence="5" id="KW-0560">Oxidoreductase</keyword>
<protein>
    <submittedName>
        <fullName evidence="7">FAD-binding oxidoreductase</fullName>
    </submittedName>
</protein>
<keyword evidence="8" id="KW-1185">Reference proteome</keyword>
<organism evidence="7 8">
    <name type="scientific">Streptomyces olivaceiscleroticus</name>
    <dbReference type="NCBI Taxonomy" id="68245"/>
    <lineage>
        <taxon>Bacteria</taxon>
        <taxon>Bacillati</taxon>
        <taxon>Actinomycetota</taxon>
        <taxon>Actinomycetes</taxon>
        <taxon>Kitasatosporales</taxon>
        <taxon>Streptomycetaceae</taxon>
        <taxon>Streptomyces</taxon>
    </lineage>
</organism>
<evidence type="ECO:0000256" key="4">
    <source>
        <dbReference type="ARBA" id="ARBA00022827"/>
    </source>
</evidence>
<dbReference type="InterPro" id="IPR036318">
    <property type="entry name" value="FAD-bd_PCMH-like_sf"/>
</dbReference>
<dbReference type="InterPro" id="IPR016169">
    <property type="entry name" value="FAD-bd_PCMH_sub2"/>
</dbReference>
<comment type="caution">
    <text evidence="7">The sequence shown here is derived from an EMBL/GenBank/DDBJ whole genome shotgun (WGS) entry which is preliminary data.</text>
</comment>
<dbReference type="PROSITE" id="PS51387">
    <property type="entry name" value="FAD_PCMH"/>
    <property type="match status" value="1"/>
</dbReference>
<evidence type="ECO:0000256" key="2">
    <source>
        <dbReference type="ARBA" id="ARBA00005466"/>
    </source>
</evidence>
<dbReference type="InterPro" id="IPR006093">
    <property type="entry name" value="Oxy_OxRdtase_FAD_BS"/>
</dbReference>
<dbReference type="Gene3D" id="3.30.43.10">
    <property type="entry name" value="Uridine Diphospho-n-acetylenolpyruvylglucosamine Reductase, domain 2"/>
    <property type="match status" value="1"/>
</dbReference>
<keyword evidence="3" id="KW-0285">Flavoprotein</keyword>
<sequence>MASREVSGAAVKGLRAGFAGEVIMPGDPAYDAHRSVFNAMIDRRPAVIAGCANAEDVARAVRFAREHGLEVAVRGGGHGVAGRAVNDGGLVVDLRRMNAATVDAGSRTVRLGGGATMGDLDRAAGAHGLATTGGRVSTTGVGGYTLGGGSGWLERKYGLTCDNLEEVELVTAVGEPVRASATEHPELFWALHGGGGNFGVATSFTLRLHELPAFSFGLLVWPSEAGPEVVRAYRDFMAAAPDDVGGGLLYLTGPAEEFVPDRLVGRLTCACLLTYAGPLAVAREVIAPMLRLGHEGELLADMPYAEFQCLLDAPPGYRNYWSAEYLAELPDPAVQAFCTRAGDMVVPSPSQHLLLPQGGAVARGAADHPVPWRTAPWAVHPLGLWEDPADDARARRWARGLRDDMRPWSSGAVYLNFIGDEGGDRIVAGVGADNHRRLAAVKAAYDPDNVFRLNHNIAPAPAAV</sequence>
<evidence type="ECO:0000313" key="8">
    <source>
        <dbReference type="Proteomes" id="UP001500909"/>
    </source>
</evidence>
<dbReference type="Pfam" id="PF01565">
    <property type="entry name" value="FAD_binding_4"/>
    <property type="match status" value="1"/>
</dbReference>
<accession>A0ABN0ZSV0</accession>
<dbReference type="Gene3D" id="3.40.462.20">
    <property type="match status" value="1"/>
</dbReference>
<reference evidence="7 8" key="1">
    <citation type="journal article" date="2019" name="Int. J. Syst. Evol. Microbiol.">
        <title>The Global Catalogue of Microorganisms (GCM) 10K type strain sequencing project: providing services to taxonomists for standard genome sequencing and annotation.</title>
        <authorList>
            <consortium name="The Broad Institute Genomics Platform"/>
            <consortium name="The Broad Institute Genome Sequencing Center for Infectious Disease"/>
            <person name="Wu L."/>
            <person name="Ma J."/>
        </authorList>
    </citation>
    <scope>NUCLEOTIDE SEQUENCE [LARGE SCALE GENOMIC DNA]</scope>
    <source>
        <strain evidence="7 8">JCM 4805</strain>
    </source>
</reference>
<dbReference type="Pfam" id="PF08031">
    <property type="entry name" value="BBE"/>
    <property type="match status" value="1"/>
</dbReference>
<feature type="domain" description="FAD-binding PCMH-type" evidence="6">
    <location>
        <begin position="40"/>
        <end position="211"/>
    </location>
</feature>
<dbReference type="PANTHER" id="PTHR42973">
    <property type="entry name" value="BINDING OXIDOREDUCTASE, PUTATIVE (AFU_ORTHOLOGUE AFUA_1G17690)-RELATED"/>
    <property type="match status" value="1"/>
</dbReference>
<dbReference type="RefSeq" id="WP_346094759.1">
    <property type="nucleotide sequence ID" value="NZ_BAAABY010000014.1"/>
</dbReference>
<gene>
    <name evidence="7" type="ORF">GCM10010361_21740</name>
</gene>
<comment type="similarity">
    <text evidence="2">Belongs to the oxygen-dependent FAD-linked oxidoreductase family.</text>
</comment>
<dbReference type="PANTHER" id="PTHR42973:SF39">
    <property type="entry name" value="FAD-BINDING PCMH-TYPE DOMAIN-CONTAINING PROTEIN"/>
    <property type="match status" value="1"/>
</dbReference>
<comment type="cofactor">
    <cofactor evidence="1">
        <name>FAD</name>
        <dbReference type="ChEBI" id="CHEBI:57692"/>
    </cofactor>
</comment>
<dbReference type="Proteomes" id="UP001500909">
    <property type="component" value="Unassembled WGS sequence"/>
</dbReference>
<evidence type="ECO:0000313" key="7">
    <source>
        <dbReference type="EMBL" id="GAA0457364.1"/>
    </source>
</evidence>
<dbReference type="EMBL" id="BAAABY010000014">
    <property type="protein sequence ID" value="GAA0457364.1"/>
    <property type="molecule type" value="Genomic_DNA"/>
</dbReference>
<dbReference type="InterPro" id="IPR006094">
    <property type="entry name" value="Oxid_FAD_bind_N"/>
</dbReference>
<dbReference type="SUPFAM" id="SSF56176">
    <property type="entry name" value="FAD-binding/transporter-associated domain-like"/>
    <property type="match status" value="1"/>
</dbReference>
<evidence type="ECO:0000256" key="1">
    <source>
        <dbReference type="ARBA" id="ARBA00001974"/>
    </source>
</evidence>
<proteinExistence type="inferred from homology"/>
<evidence type="ECO:0000256" key="3">
    <source>
        <dbReference type="ARBA" id="ARBA00022630"/>
    </source>
</evidence>
<dbReference type="InterPro" id="IPR016167">
    <property type="entry name" value="FAD-bd_PCMH_sub1"/>
</dbReference>
<dbReference type="Gene3D" id="3.30.465.10">
    <property type="match status" value="1"/>
</dbReference>
<keyword evidence="4" id="KW-0274">FAD</keyword>
<evidence type="ECO:0000259" key="6">
    <source>
        <dbReference type="PROSITE" id="PS51387"/>
    </source>
</evidence>
<dbReference type="PROSITE" id="PS00862">
    <property type="entry name" value="OX2_COVAL_FAD"/>
    <property type="match status" value="1"/>
</dbReference>
<name>A0ABN0ZSV0_9ACTN</name>
<dbReference type="InterPro" id="IPR012951">
    <property type="entry name" value="BBE"/>
</dbReference>
<dbReference type="InterPro" id="IPR016166">
    <property type="entry name" value="FAD-bd_PCMH"/>
</dbReference>
<dbReference type="InterPro" id="IPR050416">
    <property type="entry name" value="FAD-linked_Oxidoreductase"/>
</dbReference>